<feature type="compositionally biased region" description="Polar residues" evidence="1">
    <location>
        <begin position="39"/>
        <end position="51"/>
    </location>
</feature>
<proteinExistence type="predicted"/>
<gene>
    <name evidence="2" type="ORF">ACE1CA_02090</name>
</gene>
<evidence type="ECO:0000313" key="3">
    <source>
        <dbReference type="Proteomes" id="UP001576780"/>
    </source>
</evidence>
<sequence>MNSTEFQKWCEQLQLVAQTRDLIARIRAAPPERHVQGRAGNSTRHLPQPKNGSHHSI</sequence>
<reference evidence="2 3" key="1">
    <citation type="submission" date="2024-09" db="EMBL/GenBank/DDBJ databases">
        <title>Floridaenema gen nov. (Aerosakkonemataceae, Aerosakkonematales ord. nov., Cyanobacteria) from benthic tropical and subtropical fresh waters, with the description of four new species.</title>
        <authorList>
            <person name="Moretto J.A."/>
            <person name="Berthold D.E."/>
            <person name="Lefler F.W."/>
            <person name="Huang I.-S."/>
            <person name="Laughinghouse H. IV."/>
        </authorList>
    </citation>
    <scope>NUCLEOTIDE SEQUENCE [LARGE SCALE GENOMIC DNA]</scope>
    <source>
        <strain evidence="2 3">BLCC-F167</strain>
    </source>
</reference>
<evidence type="ECO:0008006" key="4">
    <source>
        <dbReference type="Google" id="ProtNLM"/>
    </source>
</evidence>
<name>A0ABV4WE04_9CYAN</name>
<comment type="caution">
    <text evidence="2">The sequence shown here is derived from an EMBL/GenBank/DDBJ whole genome shotgun (WGS) entry which is preliminary data.</text>
</comment>
<organism evidence="2 3">
    <name type="scientific">Floridaenema evergladense BLCC-F167</name>
    <dbReference type="NCBI Taxonomy" id="3153639"/>
    <lineage>
        <taxon>Bacteria</taxon>
        <taxon>Bacillati</taxon>
        <taxon>Cyanobacteriota</taxon>
        <taxon>Cyanophyceae</taxon>
        <taxon>Oscillatoriophycideae</taxon>
        <taxon>Aerosakkonematales</taxon>
        <taxon>Aerosakkonemataceae</taxon>
        <taxon>Floridanema</taxon>
        <taxon>Floridanema evergladense</taxon>
    </lineage>
</organism>
<dbReference type="EMBL" id="JBHFNT010000027">
    <property type="protein sequence ID" value="MFB2833302.1"/>
    <property type="molecule type" value="Genomic_DNA"/>
</dbReference>
<keyword evidence="3" id="KW-1185">Reference proteome</keyword>
<feature type="region of interest" description="Disordered" evidence="1">
    <location>
        <begin position="29"/>
        <end position="57"/>
    </location>
</feature>
<evidence type="ECO:0000313" key="2">
    <source>
        <dbReference type="EMBL" id="MFB2833302.1"/>
    </source>
</evidence>
<dbReference type="Proteomes" id="UP001576780">
    <property type="component" value="Unassembled WGS sequence"/>
</dbReference>
<evidence type="ECO:0000256" key="1">
    <source>
        <dbReference type="SAM" id="MobiDB-lite"/>
    </source>
</evidence>
<dbReference type="RefSeq" id="WP_413275765.1">
    <property type="nucleotide sequence ID" value="NZ_JBHFNT010000027.1"/>
</dbReference>
<protein>
    <recommendedName>
        <fullName evidence="4">PH domain-containing protein</fullName>
    </recommendedName>
</protein>
<accession>A0ABV4WE04</accession>